<name>A0A2A2H8B9_METBR</name>
<feature type="transmembrane region" description="Helical" evidence="1">
    <location>
        <begin position="64"/>
        <end position="83"/>
    </location>
</feature>
<dbReference type="EMBL" id="LMVM01000004">
    <property type="protein sequence ID" value="PAV05503.1"/>
    <property type="molecule type" value="Genomic_DNA"/>
</dbReference>
<keyword evidence="1" id="KW-0472">Membrane</keyword>
<dbReference type="AlphaFoldDB" id="A0A2A2H8B9"/>
<evidence type="ECO:0000313" key="2">
    <source>
        <dbReference type="EMBL" id="PAV05503.1"/>
    </source>
</evidence>
<accession>A0A2A2H8B9</accession>
<sequence length="158" mass="18424">MNKKDHGNDSHENLFEQYKLYVEMSNDVSKRRHQTNSFYISLSSALIALFSLITVKLGSINLEFISLLPIFGLLTCFIWFTHIKSYKKLNSAKFKVINEIEKDLPYQGFSKEWEILKNESYKGLTDIEKCVPLFIGILYIILLLYLNRANIHILLSLI</sequence>
<keyword evidence="1" id="KW-0812">Transmembrane</keyword>
<dbReference type="InterPro" id="IPR056918">
    <property type="entry name" value="8xMP"/>
</dbReference>
<gene>
    <name evidence="2" type="ORF">ASJ80_09005</name>
</gene>
<protein>
    <submittedName>
        <fullName evidence="2">Uncharacterized protein</fullName>
    </submittedName>
</protein>
<dbReference type="Proteomes" id="UP000217784">
    <property type="component" value="Unassembled WGS sequence"/>
</dbReference>
<dbReference type="Pfam" id="PF24838">
    <property type="entry name" value="8xMP"/>
    <property type="match status" value="1"/>
</dbReference>
<reference evidence="2 3" key="1">
    <citation type="journal article" date="2017" name="BMC Genomics">
        <title>Genomic analysis of methanogenic archaea reveals a shift towards energy conservation.</title>
        <authorList>
            <person name="Gilmore S.P."/>
            <person name="Henske J.K."/>
            <person name="Sexton J.A."/>
            <person name="Solomon K.V."/>
            <person name="Seppala S."/>
            <person name="Yoo J.I."/>
            <person name="Huyett L.M."/>
            <person name="Pressman A."/>
            <person name="Cogan J.Z."/>
            <person name="Kivenson V."/>
            <person name="Peng X."/>
            <person name="Tan Y."/>
            <person name="Valentine D.L."/>
            <person name="O'Malley M.A."/>
        </authorList>
    </citation>
    <scope>NUCLEOTIDE SEQUENCE [LARGE SCALE GENOMIC DNA]</scope>
    <source>
        <strain evidence="2 3">M.o.H.</strain>
    </source>
</reference>
<evidence type="ECO:0000313" key="3">
    <source>
        <dbReference type="Proteomes" id="UP000217784"/>
    </source>
</evidence>
<feature type="transmembrane region" description="Helical" evidence="1">
    <location>
        <begin position="38"/>
        <end position="58"/>
    </location>
</feature>
<proteinExistence type="predicted"/>
<dbReference type="RefSeq" id="WP_069585754.1">
    <property type="nucleotide sequence ID" value="NZ_LMVM01000004.1"/>
</dbReference>
<keyword evidence="1" id="KW-1133">Transmembrane helix</keyword>
<keyword evidence="3" id="KW-1185">Reference proteome</keyword>
<dbReference type="OrthoDB" id="351010at2157"/>
<evidence type="ECO:0000256" key="1">
    <source>
        <dbReference type="SAM" id="Phobius"/>
    </source>
</evidence>
<feature type="transmembrane region" description="Helical" evidence="1">
    <location>
        <begin position="130"/>
        <end position="147"/>
    </location>
</feature>
<comment type="caution">
    <text evidence="2">The sequence shown here is derived from an EMBL/GenBank/DDBJ whole genome shotgun (WGS) entry which is preliminary data.</text>
</comment>
<organism evidence="2 3">
    <name type="scientific">Methanobacterium bryantii</name>
    <dbReference type="NCBI Taxonomy" id="2161"/>
    <lineage>
        <taxon>Archaea</taxon>
        <taxon>Methanobacteriati</taxon>
        <taxon>Methanobacteriota</taxon>
        <taxon>Methanomada group</taxon>
        <taxon>Methanobacteria</taxon>
        <taxon>Methanobacteriales</taxon>
        <taxon>Methanobacteriaceae</taxon>
        <taxon>Methanobacterium</taxon>
    </lineage>
</organism>